<dbReference type="CDD" id="cd00322">
    <property type="entry name" value="FNR_like"/>
    <property type="match status" value="1"/>
</dbReference>
<name>A0A507R0B2_MONPU</name>
<reference evidence="5 6" key="1">
    <citation type="submission" date="2019-06" db="EMBL/GenBank/DDBJ databases">
        <title>Wine fermentation using esterase from Monascus purpureus.</title>
        <authorList>
            <person name="Geng C."/>
            <person name="Zhang Y."/>
        </authorList>
    </citation>
    <scope>NUCLEOTIDE SEQUENCE [LARGE SCALE GENOMIC DNA]</scope>
    <source>
        <strain evidence="5">HQ1</strain>
    </source>
</reference>
<feature type="region of interest" description="Disordered" evidence="3">
    <location>
        <begin position="99"/>
        <end position="120"/>
    </location>
</feature>
<evidence type="ECO:0000313" key="5">
    <source>
        <dbReference type="EMBL" id="TQB75585.1"/>
    </source>
</evidence>
<dbReference type="PANTHER" id="PTHR46505:SF1">
    <property type="entry name" value="OXIDOREDUCTASE NAD-BINDING DOMAIN-CONTAINING PROTEIN 1"/>
    <property type="match status" value="1"/>
</dbReference>
<gene>
    <name evidence="5" type="ORF">MPDQ_002550</name>
</gene>
<feature type="compositionally biased region" description="Basic and acidic residues" evidence="3">
    <location>
        <begin position="7"/>
        <end position="26"/>
    </location>
</feature>
<dbReference type="InterPro" id="IPR017927">
    <property type="entry name" value="FAD-bd_FR_type"/>
</dbReference>
<evidence type="ECO:0000256" key="3">
    <source>
        <dbReference type="SAM" id="MobiDB-lite"/>
    </source>
</evidence>
<dbReference type="STRING" id="5098.A0A507R0B2"/>
<dbReference type="SUPFAM" id="SSF63380">
    <property type="entry name" value="Riboflavin synthase domain-like"/>
    <property type="match status" value="1"/>
</dbReference>
<comment type="caution">
    <text evidence="5">The sequence shown here is derived from an EMBL/GenBank/DDBJ whole genome shotgun (WGS) entry which is preliminary data.</text>
</comment>
<dbReference type="Pfam" id="PF08030">
    <property type="entry name" value="NAD_binding_6"/>
    <property type="match status" value="1"/>
</dbReference>
<organism evidence="5 6">
    <name type="scientific">Monascus purpureus</name>
    <name type="common">Red mold</name>
    <name type="synonym">Monascus anka</name>
    <dbReference type="NCBI Taxonomy" id="5098"/>
    <lineage>
        <taxon>Eukaryota</taxon>
        <taxon>Fungi</taxon>
        <taxon>Dikarya</taxon>
        <taxon>Ascomycota</taxon>
        <taxon>Pezizomycotina</taxon>
        <taxon>Eurotiomycetes</taxon>
        <taxon>Eurotiomycetidae</taxon>
        <taxon>Eurotiales</taxon>
        <taxon>Aspergillaceae</taxon>
        <taxon>Monascus</taxon>
    </lineage>
</organism>
<dbReference type="SUPFAM" id="SSF52343">
    <property type="entry name" value="Ferredoxin reductase-like, C-terminal NADP-linked domain"/>
    <property type="match status" value="1"/>
</dbReference>
<evidence type="ECO:0000313" key="6">
    <source>
        <dbReference type="Proteomes" id="UP000319663"/>
    </source>
</evidence>
<feature type="region of interest" description="Disordered" evidence="3">
    <location>
        <begin position="1"/>
        <end position="26"/>
    </location>
</feature>
<keyword evidence="6" id="KW-1185">Reference proteome</keyword>
<evidence type="ECO:0000256" key="2">
    <source>
        <dbReference type="ARBA" id="ARBA00023027"/>
    </source>
</evidence>
<dbReference type="Gene3D" id="3.40.50.80">
    <property type="entry name" value="Nucleotide-binding domain of ferredoxin-NADP reductase (FNR) module"/>
    <property type="match status" value="1"/>
</dbReference>
<dbReference type="InterPro" id="IPR039261">
    <property type="entry name" value="FNR_nucleotide-bd"/>
</dbReference>
<dbReference type="InterPro" id="IPR052128">
    <property type="entry name" value="Oxidoreductase_NAD-binding"/>
</dbReference>
<dbReference type="InterPro" id="IPR013121">
    <property type="entry name" value="Fe_red_NAD-bd_6"/>
</dbReference>
<evidence type="ECO:0000256" key="1">
    <source>
        <dbReference type="ARBA" id="ARBA00023002"/>
    </source>
</evidence>
<dbReference type="EMBL" id="VIFY01000018">
    <property type="protein sequence ID" value="TQB75585.1"/>
    <property type="molecule type" value="Genomic_DNA"/>
</dbReference>
<protein>
    <recommendedName>
        <fullName evidence="4">FAD-binding FR-type domain-containing protein</fullName>
    </recommendedName>
</protein>
<dbReference type="Gene3D" id="2.40.30.10">
    <property type="entry name" value="Translation factors"/>
    <property type="match status" value="1"/>
</dbReference>
<keyword evidence="2" id="KW-0520">NAD</keyword>
<dbReference type="PROSITE" id="PS51384">
    <property type="entry name" value="FAD_FR"/>
    <property type="match status" value="1"/>
</dbReference>
<feature type="domain" description="FAD-binding FR-type" evidence="4">
    <location>
        <begin position="27"/>
        <end position="166"/>
    </location>
</feature>
<proteinExistence type="predicted"/>
<evidence type="ECO:0000259" key="4">
    <source>
        <dbReference type="PROSITE" id="PS51384"/>
    </source>
</evidence>
<dbReference type="GO" id="GO:0005739">
    <property type="term" value="C:mitochondrion"/>
    <property type="evidence" value="ECO:0007669"/>
    <property type="project" value="TreeGrafter"/>
</dbReference>
<accession>A0A507R0B2</accession>
<keyword evidence="1" id="KW-0560">Oxidoreductase</keyword>
<dbReference type="AlphaFoldDB" id="A0A507R0B2"/>
<dbReference type="InterPro" id="IPR017938">
    <property type="entry name" value="Riboflavin_synthase-like_b-brl"/>
</dbReference>
<dbReference type="GO" id="GO:0016491">
    <property type="term" value="F:oxidoreductase activity"/>
    <property type="evidence" value="ECO:0007669"/>
    <property type="project" value="UniProtKB-KW"/>
</dbReference>
<sequence length="358" mass="39657">MVQRDISIPREDSIPHEVRTSSEPRQNRLYNARLSCIHQVNPNVRLLRLTIPQDQGDELDKQQPFTFLPGQWLDVHIPSIPQAGGFTITSTPADAQVLPSPAPPTESLSVEEEGVPPVGPRGREPYVELAVQESPSSPPAAWLWRPKEEILGKQLSIRVGGSFVWPPSGIDLGQITNIVFVAGGVGINPLISILSHLNDNDPSSTLPHQSNIHFLYSTRLSQVPTTHKTASSGTVETTLNQILFLPRLRQIAQSLSQSGRLRVSLDLFITNLSPRSTEHPVSALLESPPTDFGIHPRRMHKQDLRDAVSVSRLDRGKQSTVCYVCGPPNMTDEVVGVLNEMLGDDDDARSRILYEKWW</sequence>
<dbReference type="Proteomes" id="UP000319663">
    <property type="component" value="Unassembled WGS sequence"/>
</dbReference>
<dbReference type="PANTHER" id="PTHR46505">
    <property type="entry name" value="OXIDOREDUCTASE NAD-BINDING DOMAIN-CONTAINING PROTEIN 1"/>
    <property type="match status" value="1"/>
</dbReference>